<evidence type="ECO:0000313" key="7">
    <source>
        <dbReference type="Proteomes" id="UP000031512"/>
    </source>
</evidence>
<dbReference type="RefSeq" id="XP_004829576.1">
    <property type="nucleotide sequence ID" value="XM_004829519.1"/>
</dbReference>
<dbReference type="OrthoDB" id="1294322at2759"/>
<evidence type="ECO:0000256" key="3">
    <source>
        <dbReference type="ARBA" id="ARBA00023274"/>
    </source>
</evidence>
<dbReference type="PIRSF" id="PIRSF002190">
    <property type="entry name" value="Ribosomal_L18a"/>
    <property type="match status" value="1"/>
</dbReference>
<dbReference type="GO" id="GO:0003735">
    <property type="term" value="F:structural constituent of ribosome"/>
    <property type="evidence" value="ECO:0007669"/>
    <property type="project" value="InterPro"/>
</dbReference>
<evidence type="ECO:0000256" key="4">
    <source>
        <dbReference type="PIRNR" id="PIRNR002190"/>
    </source>
</evidence>
<dbReference type="GO" id="GO:0006412">
    <property type="term" value="P:translation"/>
    <property type="evidence" value="ECO:0007669"/>
    <property type="project" value="InterPro"/>
</dbReference>
<keyword evidence="2 4" id="KW-0689">Ribosomal protein</keyword>
<dbReference type="Pfam" id="PF01775">
    <property type="entry name" value="Ribosomal_L18A"/>
    <property type="match status" value="1"/>
</dbReference>
<dbReference type="HAMAP" id="MF_00273">
    <property type="entry name" value="Ribosomal_eL20"/>
    <property type="match status" value="1"/>
</dbReference>
<dbReference type="GO" id="GO:1990904">
    <property type="term" value="C:ribonucleoprotein complex"/>
    <property type="evidence" value="ECO:0007669"/>
    <property type="project" value="UniProtKB-KW"/>
</dbReference>
<comment type="similarity">
    <text evidence="1 4">Belongs to the eukaryotic ribosomal protein eL20 family.</text>
</comment>
<dbReference type="FunFam" id="3.10.20.10:FF:000001">
    <property type="entry name" value="60S ribosomal protein L18a"/>
    <property type="match status" value="1"/>
</dbReference>
<dbReference type="STRING" id="1537102.L0AWJ8"/>
<dbReference type="GO" id="GO:0005840">
    <property type="term" value="C:ribosome"/>
    <property type="evidence" value="ECO:0007669"/>
    <property type="project" value="UniProtKB-KW"/>
</dbReference>
<keyword evidence="7" id="KW-1185">Reference proteome</keyword>
<feature type="domain" description="Large ribosomal subunit protein eL20" evidence="5">
    <location>
        <begin position="18"/>
        <end position="141"/>
    </location>
</feature>
<evidence type="ECO:0000259" key="5">
    <source>
        <dbReference type="Pfam" id="PF01775"/>
    </source>
</evidence>
<reference evidence="6 7" key="1">
    <citation type="journal article" date="2012" name="BMC Genomics">
        <title>Comparative genomic analysis and phylogenetic position of Theileria equi.</title>
        <authorList>
            <person name="Kappmeyer L.S."/>
            <person name="Thiagarajan M."/>
            <person name="Herndon D.R."/>
            <person name="Ramsay J.D."/>
            <person name="Caler E."/>
            <person name="Djikeng A."/>
            <person name="Gillespie J.J."/>
            <person name="Lau A.O."/>
            <person name="Roalson E.H."/>
            <person name="Silva J.C."/>
            <person name="Silva M.G."/>
            <person name="Suarez C.E."/>
            <person name="Ueti M.W."/>
            <person name="Nene V.M."/>
            <person name="Mealey R.H."/>
            <person name="Knowles D.P."/>
            <person name="Brayton K.A."/>
        </authorList>
    </citation>
    <scope>NUCLEOTIDE SEQUENCE [LARGE SCALE GENOMIC DNA]</scope>
    <source>
        <strain evidence="6 7">WA</strain>
    </source>
</reference>
<sequence length="189" mass="21536">MTKRGDSSKFRPSLQQALHEYHIVGRAAPTKKNPKPLAYRMSIFAKNSVLAKSRFWYFMKRLNKAKRSGGEILAVNELKEPKKGTVKNFGVLLRYDSRTGTHNMYKEYRDTTKCGAVSQMYGDMAGGHRARASCIQIIRVKEIADSECKKPKVTQFHDSKLKFPITKPTSHVNRADKKLFVTKRPSVSL</sequence>
<dbReference type="PANTHER" id="PTHR10052">
    <property type="entry name" value="60S RIBOSOMAL PROTEIN L18A"/>
    <property type="match status" value="1"/>
</dbReference>
<dbReference type="eggNOG" id="KOG0829">
    <property type="taxonomic scope" value="Eukaryota"/>
</dbReference>
<dbReference type="InterPro" id="IPR023573">
    <property type="entry name" value="Ribosomal_eL20_dom"/>
</dbReference>
<accession>L0AWJ8</accession>
<protein>
    <recommendedName>
        <fullName evidence="4">60S ribosomal protein L18a</fullName>
    </recommendedName>
</protein>
<name>L0AWJ8_THEEQ</name>
<evidence type="ECO:0000256" key="2">
    <source>
        <dbReference type="ARBA" id="ARBA00022980"/>
    </source>
</evidence>
<evidence type="ECO:0000313" key="6">
    <source>
        <dbReference type="EMBL" id="AFZ79910.1"/>
    </source>
</evidence>
<dbReference type="AlphaFoldDB" id="L0AWJ8"/>
<dbReference type="GeneID" id="15803284"/>
<keyword evidence="3 4" id="KW-0687">Ribonucleoprotein</keyword>
<dbReference type="EMBL" id="CP001669">
    <property type="protein sequence ID" value="AFZ79910.1"/>
    <property type="molecule type" value="Genomic_DNA"/>
</dbReference>
<dbReference type="Proteomes" id="UP000031512">
    <property type="component" value="Chromosome 1"/>
</dbReference>
<dbReference type="VEuPathDB" id="PiroplasmaDB:BEWA_027590"/>
<organism evidence="6 7">
    <name type="scientific">Theileria equi strain WA</name>
    <dbReference type="NCBI Taxonomy" id="1537102"/>
    <lineage>
        <taxon>Eukaryota</taxon>
        <taxon>Sar</taxon>
        <taxon>Alveolata</taxon>
        <taxon>Apicomplexa</taxon>
        <taxon>Aconoidasida</taxon>
        <taxon>Piroplasmida</taxon>
        <taxon>Theileriidae</taxon>
        <taxon>Theileria</taxon>
    </lineage>
</organism>
<proteinExistence type="inferred from homology"/>
<dbReference type="KEGG" id="beq:BEWA_027590"/>
<dbReference type="Gene3D" id="3.10.20.10">
    <property type="match status" value="2"/>
</dbReference>
<dbReference type="FunFam" id="3.10.20.10:FF:000002">
    <property type="entry name" value="60S ribosomal protein L18a"/>
    <property type="match status" value="1"/>
</dbReference>
<dbReference type="InterPro" id="IPR021138">
    <property type="entry name" value="Ribosomal_eL20_eukaryotes"/>
</dbReference>
<dbReference type="SUPFAM" id="SSF160374">
    <property type="entry name" value="RplX-like"/>
    <property type="match status" value="1"/>
</dbReference>
<gene>
    <name evidence="6" type="ORF">BEWA_027590</name>
</gene>
<evidence type="ECO:0000256" key="1">
    <source>
        <dbReference type="ARBA" id="ARBA00009362"/>
    </source>
</evidence>
<dbReference type="InterPro" id="IPR028877">
    <property type="entry name" value="Ribosomal_eL20"/>
</dbReference>